<reference evidence="7 8" key="1">
    <citation type="journal article" date="2018" name="Nat. Ecol. Evol.">
        <title>Shark genomes provide insights into elasmobranch evolution and the origin of vertebrates.</title>
        <authorList>
            <person name="Hara Y"/>
            <person name="Yamaguchi K"/>
            <person name="Onimaru K"/>
            <person name="Kadota M"/>
            <person name="Koyanagi M"/>
            <person name="Keeley SD"/>
            <person name="Tatsumi K"/>
            <person name="Tanaka K"/>
            <person name="Motone F"/>
            <person name="Kageyama Y"/>
            <person name="Nozu R"/>
            <person name="Adachi N"/>
            <person name="Nishimura O"/>
            <person name="Nakagawa R"/>
            <person name="Tanegashima C"/>
            <person name="Kiyatake I"/>
            <person name="Matsumoto R"/>
            <person name="Murakumo K"/>
            <person name="Nishida K"/>
            <person name="Terakita A"/>
            <person name="Kuratani S"/>
            <person name="Sato K"/>
            <person name="Hyodo S Kuraku.S."/>
        </authorList>
    </citation>
    <scope>NUCLEOTIDE SEQUENCE [LARGE SCALE GENOMIC DNA]</scope>
</reference>
<accession>A0A401RFG0</accession>
<dbReference type="NCBIfam" id="TIGR00797">
    <property type="entry name" value="matE"/>
    <property type="match status" value="1"/>
</dbReference>
<comment type="caution">
    <text evidence="6">Lacks conserved residue(s) required for the propagation of feature annotation.</text>
</comment>
<dbReference type="GO" id="GO:0042910">
    <property type="term" value="F:xenobiotic transmembrane transporter activity"/>
    <property type="evidence" value="ECO:0007669"/>
    <property type="project" value="InterPro"/>
</dbReference>
<feature type="transmembrane region" description="Helical" evidence="6">
    <location>
        <begin position="372"/>
        <end position="395"/>
    </location>
</feature>
<feature type="transmembrane region" description="Helical" evidence="6">
    <location>
        <begin position="347"/>
        <end position="366"/>
    </location>
</feature>
<dbReference type="Proteomes" id="UP000287033">
    <property type="component" value="Unassembled WGS sequence"/>
</dbReference>
<evidence type="ECO:0000256" key="1">
    <source>
        <dbReference type="ARBA" id="ARBA00004141"/>
    </source>
</evidence>
<evidence type="ECO:0000256" key="5">
    <source>
        <dbReference type="ARBA" id="ARBA00023136"/>
    </source>
</evidence>
<comment type="similarity">
    <text evidence="2 6">Belongs to the multi antimicrobial extrusion (MATE) (TC 2.A.66.1) family.</text>
</comment>
<feature type="transmembrane region" description="Helical" evidence="6">
    <location>
        <begin position="194"/>
        <end position="213"/>
    </location>
</feature>
<evidence type="ECO:0000256" key="4">
    <source>
        <dbReference type="ARBA" id="ARBA00022989"/>
    </source>
</evidence>
<dbReference type="InterPro" id="IPR045069">
    <property type="entry name" value="MATE_euk"/>
</dbReference>
<feature type="transmembrane region" description="Helical" evidence="6">
    <location>
        <begin position="38"/>
        <end position="59"/>
    </location>
</feature>
<evidence type="ECO:0000256" key="2">
    <source>
        <dbReference type="ARBA" id="ARBA00010199"/>
    </source>
</evidence>
<dbReference type="Pfam" id="PF01554">
    <property type="entry name" value="MatE"/>
    <property type="match status" value="2"/>
</dbReference>
<feature type="transmembrane region" description="Helical" evidence="6">
    <location>
        <begin position="233"/>
        <end position="260"/>
    </location>
</feature>
<comment type="caution">
    <text evidence="7">The sequence shown here is derived from an EMBL/GenBank/DDBJ whole genome shotgun (WGS) entry which is preliminary data.</text>
</comment>
<dbReference type="PANTHER" id="PTHR11206">
    <property type="entry name" value="MULTIDRUG RESISTANCE PROTEIN"/>
    <property type="match status" value="1"/>
</dbReference>
<proteinExistence type="inferred from homology"/>
<keyword evidence="3 6" id="KW-0812">Transmembrane</keyword>
<dbReference type="GO" id="GO:1990961">
    <property type="term" value="P:xenobiotic detoxification by transmembrane export across the plasma membrane"/>
    <property type="evidence" value="ECO:0007669"/>
    <property type="project" value="InterPro"/>
</dbReference>
<organism evidence="7 8">
    <name type="scientific">Chiloscyllium punctatum</name>
    <name type="common">Brownbanded bambooshark</name>
    <name type="synonym">Hemiscyllium punctatum</name>
    <dbReference type="NCBI Taxonomy" id="137246"/>
    <lineage>
        <taxon>Eukaryota</taxon>
        <taxon>Metazoa</taxon>
        <taxon>Chordata</taxon>
        <taxon>Craniata</taxon>
        <taxon>Vertebrata</taxon>
        <taxon>Chondrichthyes</taxon>
        <taxon>Elasmobranchii</taxon>
        <taxon>Galeomorphii</taxon>
        <taxon>Galeoidea</taxon>
        <taxon>Orectolobiformes</taxon>
        <taxon>Hemiscylliidae</taxon>
        <taxon>Chiloscyllium</taxon>
    </lineage>
</organism>
<dbReference type="OrthoDB" id="2126698at2759"/>
<dbReference type="CDD" id="cd13132">
    <property type="entry name" value="MATE_eukaryotic"/>
    <property type="match status" value="1"/>
</dbReference>
<keyword evidence="8" id="KW-1185">Reference proteome</keyword>
<evidence type="ECO:0000256" key="3">
    <source>
        <dbReference type="ARBA" id="ARBA00022692"/>
    </source>
</evidence>
<dbReference type="OMA" id="WARMFTP"/>
<name>A0A401RFG0_CHIPU</name>
<comment type="subcellular location">
    <subcellularLocation>
        <location evidence="1">Membrane</location>
        <topology evidence="1">Multi-pass membrane protein</topology>
    </subcellularLocation>
</comment>
<evidence type="ECO:0000256" key="6">
    <source>
        <dbReference type="RuleBase" id="RU004914"/>
    </source>
</evidence>
<dbReference type="STRING" id="137246.A0A401RFG0"/>
<feature type="transmembrane region" description="Helical" evidence="6">
    <location>
        <begin position="79"/>
        <end position="107"/>
    </location>
</feature>
<dbReference type="GO" id="GO:0016020">
    <property type="term" value="C:membrane"/>
    <property type="evidence" value="ECO:0007669"/>
    <property type="project" value="UniProtKB-SubCell"/>
</dbReference>
<keyword evidence="5 6" id="KW-0472">Membrane</keyword>
<keyword evidence="4 6" id="KW-1133">Transmembrane helix</keyword>
<feature type="transmembrane region" description="Helical" evidence="6">
    <location>
        <begin position="128"/>
        <end position="147"/>
    </location>
</feature>
<gene>
    <name evidence="7" type="ORF">chiPu_0020421</name>
</gene>
<dbReference type="AlphaFoldDB" id="A0A401RFG0"/>
<dbReference type="InterPro" id="IPR002528">
    <property type="entry name" value="MATE_fam"/>
</dbReference>
<evidence type="ECO:0000313" key="8">
    <source>
        <dbReference type="Proteomes" id="UP000287033"/>
    </source>
</evidence>
<dbReference type="GO" id="GO:0015297">
    <property type="term" value="F:antiporter activity"/>
    <property type="evidence" value="ECO:0007669"/>
    <property type="project" value="InterPro"/>
</dbReference>
<sequence>MGDREQESEAGHTSRIQINPGSFLRCLSVVAWKEVRQLFLLAGPLILSQVMIYSLNFISSAFSGHLGKYELGAVSLATSVISVTGVAVGTGLSMACDTLISQAVFLYQLQVRYLQNQGITMPQVFTGLVANVLSALVNYIFLIVLKLGVAGSAWANVISQYSQNIILFTYIHCRKLHLPTWGGWTMDCLQEWGPFLRLAIPSMFMFCIELWAYEMGSFLAGLISQVELGAQSIIFQVLTVLYMTHVGIGMAAGVHVGMALGGGDPQQAKISAMTAIICAGCVALFLMTLLLGLKDLVAKIFTSDRQIVDLVSRTIPIVAPVHLSDAIGSGVASGIVRGAGKQKIGAVANLVVFYIVGIPVGISLMFTAKLGILGLWTGLALGTFLLSSLLLTLLFRMNWATAAQEAQERTGLRKGTGPSRIASGFDLVEDGASTLSQGQEEPYQLEHTVLIASNPAVGILSPVQLLIRRGLAVVAGLVVLAVGITFHFTV</sequence>
<feature type="transmembrane region" description="Helical" evidence="6">
    <location>
        <begin position="470"/>
        <end position="488"/>
    </location>
</feature>
<protein>
    <recommendedName>
        <fullName evidence="6">Multidrug and toxin extrusion protein</fullName>
    </recommendedName>
</protein>
<dbReference type="EMBL" id="BEZZ01002588">
    <property type="protein sequence ID" value="GCC16874.1"/>
    <property type="molecule type" value="Genomic_DNA"/>
</dbReference>
<feature type="transmembrane region" description="Helical" evidence="6">
    <location>
        <begin position="272"/>
        <end position="293"/>
    </location>
</feature>
<evidence type="ECO:0000313" key="7">
    <source>
        <dbReference type="EMBL" id="GCC16874.1"/>
    </source>
</evidence>